<name>A0A085NJ69_9BILA</name>
<sequence length="66" mass="7020">MVRFPSGDGQAGMTLANSCDKDQHSKTGRQKPRAKCDGKGLCTIALPYGYGTENSSEVRNAPSSNE</sequence>
<evidence type="ECO:0000313" key="2">
    <source>
        <dbReference type="EMBL" id="KFD50322.1"/>
    </source>
</evidence>
<evidence type="ECO:0000313" key="3">
    <source>
        <dbReference type="EMBL" id="KFD50324.1"/>
    </source>
</evidence>
<dbReference type="EMBL" id="KL363255">
    <property type="protein sequence ID" value="KFD50322.1"/>
    <property type="molecule type" value="Genomic_DNA"/>
</dbReference>
<accession>A0A085NJ69</accession>
<proteinExistence type="predicted"/>
<evidence type="ECO:0000313" key="5">
    <source>
        <dbReference type="Proteomes" id="UP000030764"/>
    </source>
</evidence>
<protein>
    <submittedName>
        <fullName evidence="4">Uncharacterized protein</fullName>
    </submittedName>
</protein>
<keyword evidence="5" id="KW-1185">Reference proteome</keyword>
<organism evidence="4">
    <name type="scientific">Trichuris suis</name>
    <name type="common">pig whipworm</name>
    <dbReference type="NCBI Taxonomy" id="68888"/>
    <lineage>
        <taxon>Eukaryota</taxon>
        <taxon>Metazoa</taxon>
        <taxon>Ecdysozoa</taxon>
        <taxon>Nematoda</taxon>
        <taxon>Enoplea</taxon>
        <taxon>Dorylaimia</taxon>
        <taxon>Trichinellida</taxon>
        <taxon>Trichuridae</taxon>
        <taxon>Trichuris</taxon>
    </lineage>
</organism>
<dbReference type="EMBL" id="KL363255">
    <property type="protein sequence ID" value="KFD50324.1"/>
    <property type="molecule type" value="Genomic_DNA"/>
</dbReference>
<evidence type="ECO:0000256" key="1">
    <source>
        <dbReference type="SAM" id="MobiDB-lite"/>
    </source>
</evidence>
<gene>
    <name evidence="2" type="ORF">M513_08822</name>
    <name evidence="3" type="ORF">M513_08824</name>
    <name evidence="4" type="ORF">M514_18387</name>
</gene>
<dbReference type="AlphaFoldDB" id="A0A085NJ69"/>
<dbReference type="Proteomes" id="UP000030764">
    <property type="component" value="Unassembled WGS sequence"/>
</dbReference>
<dbReference type="EMBL" id="KL367495">
    <property type="protein sequence ID" value="KFD69515.1"/>
    <property type="molecule type" value="Genomic_DNA"/>
</dbReference>
<reference evidence="4 5" key="1">
    <citation type="journal article" date="2014" name="Nat. Genet.">
        <title>Genome and transcriptome of the porcine whipworm Trichuris suis.</title>
        <authorList>
            <person name="Jex A.R."/>
            <person name="Nejsum P."/>
            <person name="Schwarz E.M."/>
            <person name="Hu L."/>
            <person name="Young N.D."/>
            <person name="Hall R.S."/>
            <person name="Korhonen P.K."/>
            <person name="Liao S."/>
            <person name="Thamsborg S."/>
            <person name="Xia J."/>
            <person name="Xu P."/>
            <person name="Wang S."/>
            <person name="Scheerlinck J.P."/>
            <person name="Hofmann A."/>
            <person name="Sternberg P.W."/>
            <person name="Wang J."/>
            <person name="Gasser R.B."/>
        </authorList>
    </citation>
    <scope>NUCLEOTIDE SEQUENCE [LARGE SCALE GENOMIC DNA]</scope>
    <source>
        <strain evidence="4">DCEP-RM93F</strain>
        <strain evidence="2">DCEP-RM93M</strain>
    </source>
</reference>
<evidence type="ECO:0000313" key="4">
    <source>
        <dbReference type="EMBL" id="KFD69515.1"/>
    </source>
</evidence>
<dbReference type="Proteomes" id="UP000030758">
    <property type="component" value="Unassembled WGS sequence"/>
</dbReference>
<feature type="region of interest" description="Disordered" evidence="1">
    <location>
        <begin position="1"/>
        <end position="37"/>
    </location>
</feature>